<dbReference type="EMBL" id="LFRF01000004">
    <property type="protein sequence ID" value="KND93154.1"/>
    <property type="molecule type" value="Genomic_DNA"/>
</dbReference>
<dbReference type="Gene3D" id="2.130.10.10">
    <property type="entry name" value="YVTN repeat-like/Quinoprotein amine dehydrogenase"/>
    <property type="match status" value="1"/>
</dbReference>
<dbReference type="InterPro" id="IPR036322">
    <property type="entry name" value="WD40_repeat_dom_sf"/>
</dbReference>
<dbReference type="InterPro" id="IPR015943">
    <property type="entry name" value="WD40/YVTN_repeat-like_dom_sf"/>
</dbReference>
<dbReference type="SUPFAM" id="SSF50978">
    <property type="entry name" value="WD40 repeat-like"/>
    <property type="match status" value="1"/>
</dbReference>
<proteinExistence type="predicted"/>
<dbReference type="OrthoDB" id="194358at2759"/>
<gene>
    <name evidence="1" type="ORF">TOPH_02041</name>
</gene>
<name>A0A0L0NGI9_TOLOC</name>
<evidence type="ECO:0000313" key="1">
    <source>
        <dbReference type="EMBL" id="KND93154.1"/>
    </source>
</evidence>
<comment type="caution">
    <text evidence="1">The sequence shown here is derived from an EMBL/GenBank/DDBJ whole genome shotgun (WGS) entry which is preliminary data.</text>
</comment>
<accession>A0A0L0NGI9</accession>
<protein>
    <submittedName>
        <fullName evidence="1">Uncharacterized protein</fullName>
    </submittedName>
</protein>
<sequence>MNSLLHSSSEDIFQAYVEHLDRSRSGFVVIDNGGPVALVHKTAGEYLQRTTGAQFGVDQKVAHEGIFLRCVDCMTVPGLRGKVTRGQAPGPLSCGICSNVLDCTPAYCNPASEKVTDSLVKLLRGSAVLSWIHILAEQRSLGVLLQASTHLSMFSKTRKVIEAGTLPADRQHGDLDLIDGWAIELSRMVGESGIQLLHQPDSTTLVDPITALGGQEDKGGGLCCSGSRDGTVRLHRKSGATLCELNRSSNFFSIKQIAWTADGSHVCCADVCRALFVESVHQPACDADQPHVQRVLDTPRVKDQIDQLLFHQDGRLLLASSRSASAVLCLREKAVVASWDMGADTAADGRFVSTLRTAISCST</sequence>
<keyword evidence="2" id="KW-1185">Reference proteome</keyword>
<reference evidence="1 2" key="1">
    <citation type="journal article" date="2015" name="BMC Genomics">
        <title>The genome of the truffle-parasite Tolypocladium ophioglossoides and the evolution of antifungal peptaibiotics.</title>
        <authorList>
            <person name="Quandt C.A."/>
            <person name="Bushley K.E."/>
            <person name="Spatafora J.W."/>
        </authorList>
    </citation>
    <scope>NUCLEOTIDE SEQUENCE [LARGE SCALE GENOMIC DNA]</scope>
    <source>
        <strain evidence="1 2">CBS 100239</strain>
    </source>
</reference>
<dbReference type="AlphaFoldDB" id="A0A0L0NGI9"/>
<dbReference type="Proteomes" id="UP000036947">
    <property type="component" value="Unassembled WGS sequence"/>
</dbReference>
<evidence type="ECO:0000313" key="2">
    <source>
        <dbReference type="Proteomes" id="UP000036947"/>
    </source>
</evidence>
<organism evidence="1 2">
    <name type="scientific">Tolypocladium ophioglossoides (strain CBS 100239)</name>
    <name type="common">Snaketongue truffleclub</name>
    <name type="synonym">Elaphocordyceps ophioglossoides</name>
    <dbReference type="NCBI Taxonomy" id="1163406"/>
    <lineage>
        <taxon>Eukaryota</taxon>
        <taxon>Fungi</taxon>
        <taxon>Dikarya</taxon>
        <taxon>Ascomycota</taxon>
        <taxon>Pezizomycotina</taxon>
        <taxon>Sordariomycetes</taxon>
        <taxon>Hypocreomycetidae</taxon>
        <taxon>Hypocreales</taxon>
        <taxon>Ophiocordycipitaceae</taxon>
        <taxon>Tolypocladium</taxon>
    </lineage>
</organism>